<accession>A0A834WPM3</accession>
<organism evidence="2 3">
    <name type="scientific">Senna tora</name>
    <dbReference type="NCBI Taxonomy" id="362788"/>
    <lineage>
        <taxon>Eukaryota</taxon>
        <taxon>Viridiplantae</taxon>
        <taxon>Streptophyta</taxon>
        <taxon>Embryophyta</taxon>
        <taxon>Tracheophyta</taxon>
        <taxon>Spermatophyta</taxon>
        <taxon>Magnoliopsida</taxon>
        <taxon>eudicotyledons</taxon>
        <taxon>Gunneridae</taxon>
        <taxon>Pentapetalae</taxon>
        <taxon>rosids</taxon>
        <taxon>fabids</taxon>
        <taxon>Fabales</taxon>
        <taxon>Fabaceae</taxon>
        <taxon>Caesalpinioideae</taxon>
        <taxon>Cassia clade</taxon>
        <taxon>Senna</taxon>
    </lineage>
</organism>
<evidence type="ECO:0000313" key="2">
    <source>
        <dbReference type="EMBL" id="KAF7827001.1"/>
    </source>
</evidence>
<proteinExistence type="predicted"/>
<feature type="region of interest" description="Disordered" evidence="1">
    <location>
        <begin position="1"/>
        <end position="25"/>
    </location>
</feature>
<reference evidence="2" key="1">
    <citation type="submission" date="2020-09" db="EMBL/GenBank/DDBJ databases">
        <title>Genome-Enabled Discovery of Anthraquinone Biosynthesis in Senna tora.</title>
        <authorList>
            <person name="Kang S.-H."/>
            <person name="Pandey R.P."/>
            <person name="Lee C.-M."/>
            <person name="Sim J.-S."/>
            <person name="Jeong J.-T."/>
            <person name="Choi B.-S."/>
            <person name="Jung M."/>
            <person name="Ginzburg D."/>
            <person name="Zhao K."/>
            <person name="Won S.Y."/>
            <person name="Oh T.-J."/>
            <person name="Yu Y."/>
            <person name="Kim N.-H."/>
            <person name="Lee O.R."/>
            <person name="Lee T.-H."/>
            <person name="Bashyal P."/>
            <person name="Kim T.-S."/>
            <person name="Lee W.-H."/>
            <person name="Kawkins C."/>
            <person name="Kim C.-K."/>
            <person name="Kim J.S."/>
            <person name="Ahn B.O."/>
            <person name="Rhee S.Y."/>
            <person name="Sohng J.K."/>
        </authorList>
    </citation>
    <scope>NUCLEOTIDE SEQUENCE</scope>
    <source>
        <tissue evidence="2">Leaf</tissue>
    </source>
</reference>
<keyword evidence="3" id="KW-1185">Reference proteome</keyword>
<evidence type="ECO:0000256" key="1">
    <source>
        <dbReference type="SAM" id="MobiDB-lite"/>
    </source>
</evidence>
<protein>
    <submittedName>
        <fullName evidence="2">Uncharacterized protein</fullName>
    </submittedName>
</protein>
<dbReference type="EMBL" id="JAAIUW010000006">
    <property type="protein sequence ID" value="KAF7827001.1"/>
    <property type="molecule type" value="Genomic_DNA"/>
</dbReference>
<gene>
    <name evidence="2" type="ORF">G2W53_018165</name>
</gene>
<evidence type="ECO:0000313" key="3">
    <source>
        <dbReference type="Proteomes" id="UP000634136"/>
    </source>
</evidence>
<dbReference type="Proteomes" id="UP000634136">
    <property type="component" value="Unassembled WGS sequence"/>
</dbReference>
<name>A0A834WPM3_9FABA</name>
<dbReference type="AlphaFoldDB" id="A0A834WPM3"/>
<comment type="caution">
    <text evidence="2">The sequence shown here is derived from an EMBL/GenBank/DDBJ whole genome shotgun (WGS) entry which is preliminary data.</text>
</comment>
<sequence length="25" mass="2750">MGGGVVLQRRVPSPDPTLPYVQNRL</sequence>